<evidence type="ECO:0000313" key="1">
    <source>
        <dbReference type="EMBL" id="PWN45834.1"/>
    </source>
</evidence>
<dbReference type="Proteomes" id="UP000245783">
    <property type="component" value="Unassembled WGS sequence"/>
</dbReference>
<sequence>MTARHLLPFHQDFHSKPSRPSYDILCPLHPTSHILSLPFVLLSILKFHTMRMVKVRLSKNALDPNLHWPARAAVVALESRRLNLESWGALRCTPVRSVGVVAPRPSCNDASCVCLVAIRNRDAIDQGSAKIRALASEAAYTQLPFKTRP</sequence>
<dbReference type="RefSeq" id="XP_025372994.1">
    <property type="nucleotide sequence ID" value="XM_025510240.1"/>
</dbReference>
<dbReference type="AlphaFoldDB" id="A0A316W8F2"/>
<protein>
    <submittedName>
        <fullName evidence="1">Uncharacterized protein</fullName>
    </submittedName>
</protein>
<accession>A0A316W8F2</accession>
<dbReference type="GeneID" id="37032110"/>
<name>A0A316W8F2_9BASI</name>
<reference evidence="1 2" key="1">
    <citation type="journal article" date="2018" name="Mol. Biol. Evol.">
        <title>Broad Genomic Sampling Reveals a Smut Pathogenic Ancestry of the Fungal Clade Ustilaginomycotina.</title>
        <authorList>
            <person name="Kijpornyongpan T."/>
            <person name="Mondo S.J."/>
            <person name="Barry K."/>
            <person name="Sandor L."/>
            <person name="Lee J."/>
            <person name="Lipzen A."/>
            <person name="Pangilinan J."/>
            <person name="LaButti K."/>
            <person name="Hainaut M."/>
            <person name="Henrissat B."/>
            <person name="Grigoriev I.V."/>
            <person name="Spatafora J.W."/>
            <person name="Aime M.C."/>
        </authorList>
    </citation>
    <scope>NUCLEOTIDE SEQUENCE [LARGE SCALE GENOMIC DNA]</scope>
    <source>
        <strain evidence="1 2">MCA 4658</strain>
    </source>
</reference>
<proteinExistence type="predicted"/>
<organism evidence="1 2">
    <name type="scientific">Ceraceosorus guamensis</name>
    <dbReference type="NCBI Taxonomy" id="1522189"/>
    <lineage>
        <taxon>Eukaryota</taxon>
        <taxon>Fungi</taxon>
        <taxon>Dikarya</taxon>
        <taxon>Basidiomycota</taxon>
        <taxon>Ustilaginomycotina</taxon>
        <taxon>Exobasidiomycetes</taxon>
        <taxon>Ceraceosorales</taxon>
        <taxon>Ceraceosoraceae</taxon>
        <taxon>Ceraceosorus</taxon>
    </lineage>
</organism>
<dbReference type="EMBL" id="KZ819353">
    <property type="protein sequence ID" value="PWN45834.1"/>
    <property type="molecule type" value="Genomic_DNA"/>
</dbReference>
<keyword evidence="2" id="KW-1185">Reference proteome</keyword>
<evidence type="ECO:0000313" key="2">
    <source>
        <dbReference type="Proteomes" id="UP000245783"/>
    </source>
</evidence>
<dbReference type="InParanoid" id="A0A316W8F2"/>
<gene>
    <name evidence="1" type="ORF">IE81DRAFT_127564</name>
</gene>